<feature type="domain" description="Nudix hydrolase" evidence="5">
    <location>
        <begin position="3"/>
        <end position="140"/>
    </location>
</feature>
<evidence type="ECO:0000259" key="5">
    <source>
        <dbReference type="PROSITE" id="PS51462"/>
    </source>
</evidence>
<dbReference type="SUPFAM" id="SSF55811">
    <property type="entry name" value="Nudix"/>
    <property type="match status" value="1"/>
</dbReference>
<gene>
    <name evidence="6" type="ORF">EV186_11335</name>
</gene>
<dbReference type="InterPro" id="IPR020476">
    <property type="entry name" value="Nudix_hydrolase"/>
</dbReference>
<dbReference type="OrthoDB" id="9804442at2"/>
<dbReference type="RefSeq" id="WP_133854373.1">
    <property type="nucleotide sequence ID" value="NZ_SNXZ01000013.1"/>
</dbReference>
<evidence type="ECO:0000256" key="3">
    <source>
        <dbReference type="ARBA" id="ARBA00022801"/>
    </source>
</evidence>
<evidence type="ECO:0000313" key="6">
    <source>
        <dbReference type="EMBL" id="TDP89388.1"/>
    </source>
</evidence>
<accession>A0A4V3CX93</accession>
<dbReference type="PROSITE" id="PS00893">
    <property type="entry name" value="NUDIX_BOX"/>
    <property type="match status" value="1"/>
</dbReference>
<dbReference type="Gene3D" id="3.90.79.10">
    <property type="entry name" value="Nucleoside Triphosphate Pyrophosphohydrolase"/>
    <property type="match status" value="1"/>
</dbReference>
<dbReference type="Proteomes" id="UP000295444">
    <property type="component" value="Unassembled WGS sequence"/>
</dbReference>
<dbReference type="AlphaFoldDB" id="A0A4V3CX93"/>
<dbReference type="Pfam" id="PF00293">
    <property type="entry name" value="NUDIX"/>
    <property type="match status" value="1"/>
</dbReference>
<organism evidence="6 7">
    <name type="scientific">Labedaea rhizosphaerae</name>
    <dbReference type="NCBI Taxonomy" id="598644"/>
    <lineage>
        <taxon>Bacteria</taxon>
        <taxon>Bacillati</taxon>
        <taxon>Actinomycetota</taxon>
        <taxon>Actinomycetes</taxon>
        <taxon>Pseudonocardiales</taxon>
        <taxon>Pseudonocardiaceae</taxon>
        <taxon>Labedaea</taxon>
    </lineage>
</organism>
<dbReference type="PROSITE" id="PS51462">
    <property type="entry name" value="NUDIX"/>
    <property type="match status" value="1"/>
</dbReference>
<keyword evidence="7" id="KW-1185">Reference proteome</keyword>
<dbReference type="InterPro" id="IPR020084">
    <property type="entry name" value="NUDIX_hydrolase_CS"/>
</dbReference>
<dbReference type="InterPro" id="IPR000086">
    <property type="entry name" value="NUDIX_hydrolase_dom"/>
</dbReference>
<protein>
    <submittedName>
        <fullName evidence="6">ADP-ribose pyrophosphatase YjhB (NUDIX family)</fullName>
    </submittedName>
</protein>
<reference evidence="6 7" key="1">
    <citation type="submission" date="2019-03" db="EMBL/GenBank/DDBJ databases">
        <title>Genomic Encyclopedia of Type Strains, Phase IV (KMG-IV): sequencing the most valuable type-strain genomes for metagenomic binning, comparative biology and taxonomic classification.</title>
        <authorList>
            <person name="Goeker M."/>
        </authorList>
    </citation>
    <scope>NUCLEOTIDE SEQUENCE [LARGE SCALE GENOMIC DNA]</scope>
    <source>
        <strain evidence="6 7">DSM 45361</strain>
    </source>
</reference>
<dbReference type="PANTHER" id="PTHR43046:SF14">
    <property type="entry name" value="MUTT_NUDIX FAMILY PROTEIN"/>
    <property type="match status" value="1"/>
</dbReference>
<dbReference type="GO" id="GO:0016787">
    <property type="term" value="F:hydrolase activity"/>
    <property type="evidence" value="ECO:0007669"/>
    <property type="project" value="UniProtKB-KW"/>
</dbReference>
<sequence>MTTWTHRIGAYVVCVEDERVLLVRLINNSGLAEWTLPGGGVDPGEDPYDTAIREFHEETGHTVVIDRLLGVDSTVQERNRSDGNSVLWHGIRIVYTGRITGGELRDEVGGSTDTAQWFPLAEIGALPTVTLVDGALRLYREQPADGHCGH</sequence>
<evidence type="ECO:0000313" key="7">
    <source>
        <dbReference type="Proteomes" id="UP000295444"/>
    </source>
</evidence>
<name>A0A4V3CX93_LABRH</name>
<dbReference type="EMBL" id="SNXZ01000013">
    <property type="protein sequence ID" value="TDP89388.1"/>
    <property type="molecule type" value="Genomic_DNA"/>
</dbReference>
<dbReference type="CDD" id="cd02883">
    <property type="entry name" value="NUDIX_Hydrolase"/>
    <property type="match status" value="1"/>
</dbReference>
<evidence type="ECO:0000256" key="2">
    <source>
        <dbReference type="ARBA" id="ARBA00005582"/>
    </source>
</evidence>
<evidence type="ECO:0000256" key="1">
    <source>
        <dbReference type="ARBA" id="ARBA00001946"/>
    </source>
</evidence>
<dbReference type="InterPro" id="IPR015797">
    <property type="entry name" value="NUDIX_hydrolase-like_dom_sf"/>
</dbReference>
<comment type="cofactor">
    <cofactor evidence="1">
        <name>Mg(2+)</name>
        <dbReference type="ChEBI" id="CHEBI:18420"/>
    </cofactor>
</comment>
<keyword evidence="3 4" id="KW-0378">Hydrolase</keyword>
<proteinExistence type="inferred from homology"/>
<dbReference type="PANTHER" id="PTHR43046">
    <property type="entry name" value="GDP-MANNOSE MANNOSYL HYDROLASE"/>
    <property type="match status" value="1"/>
</dbReference>
<evidence type="ECO:0000256" key="4">
    <source>
        <dbReference type="RuleBase" id="RU003476"/>
    </source>
</evidence>
<dbReference type="PRINTS" id="PR00502">
    <property type="entry name" value="NUDIXFAMILY"/>
</dbReference>
<comment type="caution">
    <text evidence="6">The sequence shown here is derived from an EMBL/GenBank/DDBJ whole genome shotgun (WGS) entry which is preliminary data.</text>
</comment>
<comment type="similarity">
    <text evidence="2 4">Belongs to the Nudix hydrolase family.</text>
</comment>